<keyword evidence="2" id="KW-1185">Reference proteome</keyword>
<protein>
    <submittedName>
        <fullName evidence="1">Uncharacterized protein</fullName>
    </submittedName>
</protein>
<proteinExistence type="predicted"/>
<evidence type="ECO:0000313" key="1">
    <source>
        <dbReference type="EMBL" id="KAI4376903.1"/>
    </source>
</evidence>
<accession>A0ACB9RDA8</accession>
<comment type="caution">
    <text evidence="1">The sequence shown here is derived from an EMBL/GenBank/DDBJ whole genome shotgun (WGS) entry which is preliminary data.</text>
</comment>
<sequence>MCEVTSEPRVPTVRLTLLRGATGVDRINFRRETCLLRLAKVYGTTGAACGRRYRLKCLSGSNKPCKDGTVDVTVVDYCPKSPCPSTILLSSDAFGAISRSPQAKINAEYILI</sequence>
<name>A0ACB9RDA8_9MYRT</name>
<organism evidence="1 2">
    <name type="scientific">Melastoma candidum</name>
    <dbReference type="NCBI Taxonomy" id="119954"/>
    <lineage>
        <taxon>Eukaryota</taxon>
        <taxon>Viridiplantae</taxon>
        <taxon>Streptophyta</taxon>
        <taxon>Embryophyta</taxon>
        <taxon>Tracheophyta</taxon>
        <taxon>Spermatophyta</taxon>
        <taxon>Magnoliopsida</taxon>
        <taxon>eudicotyledons</taxon>
        <taxon>Gunneridae</taxon>
        <taxon>Pentapetalae</taxon>
        <taxon>rosids</taxon>
        <taxon>malvids</taxon>
        <taxon>Myrtales</taxon>
        <taxon>Melastomataceae</taxon>
        <taxon>Melastomatoideae</taxon>
        <taxon>Melastomateae</taxon>
        <taxon>Melastoma</taxon>
    </lineage>
</organism>
<dbReference type="EMBL" id="CM042883">
    <property type="protein sequence ID" value="KAI4376903.1"/>
    <property type="molecule type" value="Genomic_DNA"/>
</dbReference>
<dbReference type="Proteomes" id="UP001057402">
    <property type="component" value="Chromosome 4"/>
</dbReference>
<reference evidence="2" key="1">
    <citation type="journal article" date="2023" name="Front. Plant Sci.">
        <title>Chromosomal-level genome assembly of Melastoma candidum provides insights into trichome evolution.</title>
        <authorList>
            <person name="Zhong Y."/>
            <person name="Wu W."/>
            <person name="Sun C."/>
            <person name="Zou P."/>
            <person name="Liu Y."/>
            <person name="Dai S."/>
            <person name="Zhou R."/>
        </authorList>
    </citation>
    <scope>NUCLEOTIDE SEQUENCE [LARGE SCALE GENOMIC DNA]</scope>
</reference>
<evidence type="ECO:0000313" key="2">
    <source>
        <dbReference type="Proteomes" id="UP001057402"/>
    </source>
</evidence>
<gene>
    <name evidence="1" type="ORF">MLD38_014610</name>
</gene>